<dbReference type="Gene3D" id="2.60.40.1180">
    <property type="entry name" value="Golgi alpha-mannosidase II"/>
    <property type="match status" value="1"/>
</dbReference>
<dbReference type="GO" id="GO:0006680">
    <property type="term" value="P:glucosylceramide catabolic process"/>
    <property type="evidence" value="ECO:0007669"/>
    <property type="project" value="TreeGrafter"/>
</dbReference>
<dbReference type="PANTHER" id="PTHR11069">
    <property type="entry name" value="GLUCOSYLCERAMIDASE"/>
    <property type="match status" value="1"/>
</dbReference>
<dbReference type="GO" id="GO:0004348">
    <property type="term" value="F:glucosylceramidase activity"/>
    <property type="evidence" value="ECO:0007669"/>
    <property type="project" value="InterPro"/>
</dbReference>
<dbReference type="STRING" id="1081102.A0A167QQA2"/>
<evidence type="ECO:0000259" key="5">
    <source>
        <dbReference type="Pfam" id="PF14587"/>
    </source>
</evidence>
<evidence type="ECO:0000256" key="4">
    <source>
        <dbReference type="SAM" id="SignalP"/>
    </source>
</evidence>
<dbReference type="Gene3D" id="3.20.20.80">
    <property type="entry name" value="Glycosidases"/>
    <property type="match status" value="1"/>
</dbReference>
<dbReference type="Proteomes" id="UP000076874">
    <property type="component" value="Unassembled WGS sequence"/>
</dbReference>
<evidence type="ECO:0000256" key="2">
    <source>
        <dbReference type="ARBA" id="ARBA00022729"/>
    </source>
</evidence>
<proteinExistence type="inferred from homology"/>
<evidence type="ECO:0000313" key="6">
    <source>
        <dbReference type="EMBL" id="OAA57846.1"/>
    </source>
</evidence>
<dbReference type="InterPro" id="IPR039514">
    <property type="entry name" value="6GAL-like"/>
</dbReference>
<feature type="chain" id="PRO_5007891609" evidence="4">
    <location>
        <begin position="19"/>
        <end position="496"/>
    </location>
</feature>
<dbReference type="Pfam" id="PF14587">
    <property type="entry name" value="Glyco_hydr_30_2"/>
    <property type="match status" value="1"/>
</dbReference>
<gene>
    <name evidence="6" type="ORF">SPI_06731</name>
</gene>
<dbReference type="GO" id="GO:0016020">
    <property type="term" value="C:membrane"/>
    <property type="evidence" value="ECO:0007669"/>
    <property type="project" value="GOC"/>
</dbReference>
<dbReference type="EMBL" id="AZHD01000013">
    <property type="protein sequence ID" value="OAA57846.1"/>
    <property type="molecule type" value="Genomic_DNA"/>
</dbReference>
<organism evidence="6 7">
    <name type="scientific">Niveomyces insectorum RCEF 264</name>
    <dbReference type="NCBI Taxonomy" id="1081102"/>
    <lineage>
        <taxon>Eukaryota</taxon>
        <taxon>Fungi</taxon>
        <taxon>Dikarya</taxon>
        <taxon>Ascomycota</taxon>
        <taxon>Pezizomycotina</taxon>
        <taxon>Sordariomycetes</taxon>
        <taxon>Hypocreomycetidae</taxon>
        <taxon>Hypocreales</taxon>
        <taxon>Cordycipitaceae</taxon>
        <taxon>Niveomyces</taxon>
    </lineage>
</organism>
<evidence type="ECO:0000313" key="7">
    <source>
        <dbReference type="Proteomes" id="UP000076874"/>
    </source>
</evidence>
<reference evidence="6 7" key="1">
    <citation type="journal article" date="2016" name="Genome Biol. Evol.">
        <title>Divergent and convergent evolution of fungal pathogenicity.</title>
        <authorList>
            <person name="Shang Y."/>
            <person name="Xiao G."/>
            <person name="Zheng P."/>
            <person name="Cen K."/>
            <person name="Zhan S."/>
            <person name="Wang C."/>
        </authorList>
    </citation>
    <scope>NUCLEOTIDE SEQUENCE [LARGE SCALE GENOMIC DNA]</scope>
    <source>
        <strain evidence="6 7">RCEF 264</strain>
    </source>
</reference>
<keyword evidence="3 6" id="KW-0378">Hydrolase</keyword>
<evidence type="ECO:0000256" key="1">
    <source>
        <dbReference type="ARBA" id="ARBA00005382"/>
    </source>
</evidence>
<protein>
    <submittedName>
        <fullName evidence="6">Glycoside hydrolase family 30 protein</fullName>
    </submittedName>
</protein>
<dbReference type="InterPro" id="IPR017853">
    <property type="entry name" value="GH"/>
</dbReference>
<feature type="signal peptide" evidence="4">
    <location>
        <begin position="1"/>
        <end position="18"/>
    </location>
</feature>
<dbReference type="PANTHER" id="PTHR11069:SF23">
    <property type="entry name" value="LYSOSOMAL ACID GLUCOSYLCERAMIDASE"/>
    <property type="match status" value="1"/>
</dbReference>
<dbReference type="OrthoDB" id="2012278at2759"/>
<keyword evidence="7" id="KW-1185">Reference proteome</keyword>
<evidence type="ECO:0000256" key="3">
    <source>
        <dbReference type="ARBA" id="ARBA00022801"/>
    </source>
</evidence>
<dbReference type="InterPro" id="IPR001139">
    <property type="entry name" value="Glyco_hydro_30"/>
</dbReference>
<name>A0A167QQA2_9HYPO</name>
<comment type="similarity">
    <text evidence="1">Belongs to the glycosyl hydrolase 30 family.</text>
</comment>
<comment type="caution">
    <text evidence="6">The sequence shown here is derived from an EMBL/GenBank/DDBJ whole genome shotgun (WGS) entry which is preliminary data.</text>
</comment>
<dbReference type="SUPFAM" id="SSF51445">
    <property type="entry name" value="(Trans)glycosidases"/>
    <property type="match status" value="1"/>
</dbReference>
<dbReference type="AlphaFoldDB" id="A0A167QQA2"/>
<accession>A0A167QQA2</accession>
<sequence>MRFTAATLMASAATGALAGPAQPVNEVVYELYARERGGGAAAGAATITVTPATTYQKMDGFGFSLAFQRANLITNMKDAVKQRELLDLLFNTTTGAGFSIIRNGIGSSPDSSADHMNTFAPKNPGGPTATPQYQFDGKDSGQLFVSQEAYKTYGVRGIYADAWSAPGYMKTNGNEANGGSISPAWQQAYADYLLAYVGFYKDAGVTISHLGFLNEPEFSANYASMGASGAQAAAFIKLLHATIEAHNLTDSLGIVCCESEGWGNQVSMTNAIKAAGADALLKAVSSHTYTGGPSGPMNVKVPVWLSEQCDLNGGWSTAWSGGGGGGEGMTWAGNIMNAVVNTNIGGYLYWEGVQWPNPNTNEKLIKVDNGTNTYEVAKRLWAFAQFSRYVRPGATRIGAAAAGTAGLLAVVLINSGAAASTVTVKVAGVTVPAGAAADVGLWGTDNTHNCEKTTASVGTDGTVSGTVPGHGMGTFVIPAAASPAAATPSAAATSAV</sequence>
<dbReference type="InterPro" id="IPR013780">
    <property type="entry name" value="Glyco_hydro_b"/>
</dbReference>
<feature type="domain" description="Endo-beta-1,6-galactanase-like" evidence="5">
    <location>
        <begin position="46"/>
        <end position="285"/>
    </location>
</feature>
<keyword evidence="2 4" id="KW-0732">Signal</keyword>